<comment type="caution">
    <text evidence="2">The sequence shown here is derived from an EMBL/GenBank/DDBJ whole genome shotgun (WGS) entry which is preliminary data.</text>
</comment>
<dbReference type="EMBL" id="JACGXL010000004">
    <property type="protein sequence ID" value="MBA8888578.1"/>
    <property type="molecule type" value="Genomic_DNA"/>
</dbReference>
<keyword evidence="2" id="KW-0808">Transferase</keyword>
<dbReference type="InterPro" id="IPR016181">
    <property type="entry name" value="Acyl_CoA_acyltransferase"/>
</dbReference>
<dbReference type="GO" id="GO:0016747">
    <property type="term" value="F:acyltransferase activity, transferring groups other than amino-acyl groups"/>
    <property type="evidence" value="ECO:0007669"/>
    <property type="project" value="InterPro"/>
</dbReference>
<protein>
    <submittedName>
        <fullName evidence="2">RimJ/RimL family protein N-acetyltransferase</fullName>
    </submittedName>
</protein>
<sequence length="201" mass="22128">MATDPDTLPLPRLECGVARLRPWRSDDLDSLVANASHADVSRGLRDRFPYPYTGDDGRAWLARAVDESDRAWAIDLDGAAVGGVSLHPGTDVHRHSAELGYWLGRRYWGRGLMSAIIGAFAPRAMGAFRLHRLYATVYANNPASMRVLEKAGFEREGVHKSAVVKRGELLDIVMYARVRRELDAPAGARESATMATPETGR</sequence>
<organism evidence="2 3">
    <name type="scientific">Dokdonella fugitiva</name>
    <dbReference type="NCBI Taxonomy" id="328517"/>
    <lineage>
        <taxon>Bacteria</taxon>
        <taxon>Pseudomonadati</taxon>
        <taxon>Pseudomonadota</taxon>
        <taxon>Gammaproteobacteria</taxon>
        <taxon>Lysobacterales</taxon>
        <taxon>Rhodanobacteraceae</taxon>
        <taxon>Dokdonella</taxon>
    </lineage>
</organism>
<name>A0A839F4X3_9GAMM</name>
<dbReference type="PANTHER" id="PTHR43328:SF1">
    <property type="entry name" value="N-ACETYLTRANSFERASE DOMAIN-CONTAINING PROTEIN"/>
    <property type="match status" value="1"/>
</dbReference>
<gene>
    <name evidence="2" type="ORF">FHW12_002811</name>
</gene>
<dbReference type="Proteomes" id="UP000550401">
    <property type="component" value="Unassembled WGS sequence"/>
</dbReference>
<dbReference type="PROSITE" id="PS51186">
    <property type="entry name" value="GNAT"/>
    <property type="match status" value="1"/>
</dbReference>
<evidence type="ECO:0000313" key="2">
    <source>
        <dbReference type="EMBL" id="MBA8888578.1"/>
    </source>
</evidence>
<dbReference type="Gene3D" id="3.40.630.30">
    <property type="match status" value="1"/>
</dbReference>
<evidence type="ECO:0000259" key="1">
    <source>
        <dbReference type="PROSITE" id="PS51186"/>
    </source>
</evidence>
<dbReference type="InterPro" id="IPR000182">
    <property type="entry name" value="GNAT_dom"/>
</dbReference>
<dbReference type="PANTHER" id="PTHR43328">
    <property type="entry name" value="ACETYLTRANSFERASE-RELATED"/>
    <property type="match status" value="1"/>
</dbReference>
<accession>A0A839F4X3</accession>
<dbReference type="SUPFAM" id="SSF55729">
    <property type="entry name" value="Acyl-CoA N-acyltransferases (Nat)"/>
    <property type="match status" value="1"/>
</dbReference>
<proteinExistence type="predicted"/>
<feature type="domain" description="N-acetyltransferase" evidence="1">
    <location>
        <begin position="18"/>
        <end position="179"/>
    </location>
</feature>
<dbReference type="RefSeq" id="WP_182531621.1">
    <property type="nucleotide sequence ID" value="NZ_JACGXL010000004.1"/>
</dbReference>
<evidence type="ECO:0000313" key="3">
    <source>
        <dbReference type="Proteomes" id="UP000550401"/>
    </source>
</evidence>
<dbReference type="Pfam" id="PF13302">
    <property type="entry name" value="Acetyltransf_3"/>
    <property type="match status" value="1"/>
</dbReference>
<keyword evidence="3" id="KW-1185">Reference proteome</keyword>
<reference evidence="2 3" key="1">
    <citation type="submission" date="2020-07" db="EMBL/GenBank/DDBJ databases">
        <title>Genomic Encyclopedia of Type Strains, Phase IV (KMG-V): Genome sequencing to study the core and pangenomes of soil and plant-associated prokaryotes.</title>
        <authorList>
            <person name="Whitman W."/>
        </authorList>
    </citation>
    <scope>NUCLEOTIDE SEQUENCE [LARGE SCALE GENOMIC DNA]</scope>
    <source>
        <strain evidence="2 3">RH2WT43</strain>
    </source>
</reference>
<dbReference type="AlphaFoldDB" id="A0A839F4X3"/>